<dbReference type="PROSITE" id="PS51104">
    <property type="entry name" value="PTS_EIIC_TYPE_2"/>
    <property type="match status" value="1"/>
</dbReference>
<proteinExistence type="predicted"/>
<keyword evidence="2" id="KW-0813">Transport</keyword>
<comment type="subcellular location">
    <subcellularLocation>
        <location evidence="1">Cell membrane</location>
        <topology evidence="1">Multi-pass membrane protein</topology>
    </subcellularLocation>
</comment>
<keyword evidence="10" id="KW-1185">Reference proteome</keyword>
<keyword evidence="6" id="KW-0812">Transmembrane</keyword>
<keyword evidence="8" id="KW-0472">Membrane</keyword>
<keyword evidence="3" id="KW-1003">Cell membrane</keyword>
<dbReference type="OrthoDB" id="9787936at2"/>
<dbReference type="PANTHER" id="PTHR37324:SF2">
    <property type="entry name" value="PTS SYSTEM GALACTITOL-SPECIFIC EIIC COMPONENT"/>
    <property type="match status" value="1"/>
</dbReference>
<dbReference type="GO" id="GO:0005886">
    <property type="term" value="C:plasma membrane"/>
    <property type="evidence" value="ECO:0007669"/>
    <property type="project" value="UniProtKB-SubCell"/>
</dbReference>
<dbReference type="PANTHER" id="PTHR37324">
    <property type="entry name" value="PTS SYSTEM GALACTITOL-SPECIFIC EIIC COMPONENT"/>
    <property type="match status" value="1"/>
</dbReference>
<protein>
    <submittedName>
        <fullName evidence="9">PTS galactitol transporter subunit IIC</fullName>
    </submittedName>
</protein>
<dbReference type="InterPro" id="IPR004703">
    <property type="entry name" value="PTS_sugar-sp_permease"/>
</dbReference>
<dbReference type="KEGG" id="vpi:BW732_02865"/>
<evidence type="ECO:0000256" key="2">
    <source>
        <dbReference type="ARBA" id="ARBA00022448"/>
    </source>
</evidence>
<evidence type="ECO:0000256" key="4">
    <source>
        <dbReference type="ARBA" id="ARBA00022597"/>
    </source>
</evidence>
<dbReference type="Pfam" id="PF03611">
    <property type="entry name" value="EIIC-GAT"/>
    <property type="match status" value="1"/>
</dbReference>
<dbReference type="GO" id="GO:0015577">
    <property type="term" value="F:galactitol transmembrane transporter activity"/>
    <property type="evidence" value="ECO:0007669"/>
    <property type="project" value="InterPro"/>
</dbReference>
<accession>A0A1Q2D4E4</accession>
<evidence type="ECO:0000256" key="8">
    <source>
        <dbReference type="ARBA" id="ARBA00023136"/>
    </source>
</evidence>
<dbReference type="RefSeq" id="WP_077275374.1">
    <property type="nucleotide sequence ID" value="NZ_CP019609.1"/>
</dbReference>
<dbReference type="InterPro" id="IPR013014">
    <property type="entry name" value="PTS_EIIC_2"/>
</dbReference>
<dbReference type="AlphaFoldDB" id="A0A1Q2D4E4"/>
<keyword evidence="4" id="KW-0762">Sugar transport</keyword>
<keyword evidence="5" id="KW-0598">Phosphotransferase system</keyword>
<evidence type="ECO:0000313" key="9">
    <source>
        <dbReference type="EMBL" id="AQP53280.1"/>
    </source>
</evidence>
<organism evidence="9 10">
    <name type="scientific">Vagococcus penaei</name>
    <dbReference type="NCBI Taxonomy" id="633807"/>
    <lineage>
        <taxon>Bacteria</taxon>
        <taxon>Bacillati</taxon>
        <taxon>Bacillota</taxon>
        <taxon>Bacilli</taxon>
        <taxon>Lactobacillales</taxon>
        <taxon>Enterococcaceae</taxon>
        <taxon>Vagococcus</taxon>
    </lineage>
</organism>
<gene>
    <name evidence="9" type="ORF">BW732_02865</name>
</gene>
<evidence type="ECO:0000256" key="7">
    <source>
        <dbReference type="ARBA" id="ARBA00022989"/>
    </source>
</evidence>
<dbReference type="STRING" id="633807.BW732_02865"/>
<keyword evidence="7" id="KW-1133">Transmembrane helix</keyword>
<evidence type="ECO:0000256" key="3">
    <source>
        <dbReference type="ARBA" id="ARBA00022475"/>
    </source>
</evidence>
<evidence type="ECO:0000256" key="1">
    <source>
        <dbReference type="ARBA" id="ARBA00004651"/>
    </source>
</evidence>
<dbReference type="GO" id="GO:0009401">
    <property type="term" value="P:phosphoenolpyruvate-dependent sugar phosphotransferase system"/>
    <property type="evidence" value="ECO:0007669"/>
    <property type="project" value="UniProtKB-KW"/>
</dbReference>
<dbReference type="Proteomes" id="UP000188246">
    <property type="component" value="Chromosome"/>
</dbReference>
<evidence type="ECO:0000313" key="10">
    <source>
        <dbReference type="Proteomes" id="UP000188246"/>
    </source>
</evidence>
<sequence>MLDLLQKFVDLGSIVVLPILIFIFGMVLGAKPAKAFQSALTVGVGFVGLNLVIDLLSTSLGTAAQAMVERFGLSLTTIDVGWPAAAAISYGTILGTLTIPIGVILNIILIILGLTKTLNIDVWNFWHAAFVASLIYALTGNFGMGLFAAVIYLMMMLLFADILGPIIKKFYGFPNITFPHGTAIPGFIFALPFNWLFDRLPGIKNWKADPETIQKKFGVFGDSTVMGFLIGLVIGILAGYDVAGVGQLAVKTGAVMVLMPRMVALLMEGLTPISEAANAFVQKRFPGRELYIGMDAALSVGHPAVLSSSLLLVPITILLAVILPGNTTLPFGDLATIPFLVCLMAAVFNGNIVRTVIAGTIYMTTILYVTSWVAPLVTIAAKAANFDLNGNSSITALAEGGLWTTLAYVGLTKLFSWGGLLIIAVIVLAGMIYVNKVLPKKVKNN</sequence>
<dbReference type="EMBL" id="CP019609">
    <property type="protein sequence ID" value="AQP53280.1"/>
    <property type="molecule type" value="Genomic_DNA"/>
</dbReference>
<evidence type="ECO:0000256" key="6">
    <source>
        <dbReference type="ARBA" id="ARBA00022692"/>
    </source>
</evidence>
<dbReference type="PIRSF" id="PIRSF006304">
    <property type="entry name" value="GatC"/>
    <property type="match status" value="1"/>
</dbReference>
<reference evidence="9 10" key="1">
    <citation type="journal article" date="2010" name="Int. J. Syst. Evol. Microbiol.">
        <title>Vagococcus penaei sp. nov., isolated from spoilage microbiota of cooked shrimp (Penaeus vannamei).</title>
        <authorList>
            <person name="Jaffres E."/>
            <person name="Prevost H."/>
            <person name="Rossero A."/>
            <person name="Joffraud J.J."/>
            <person name="Dousset X."/>
        </authorList>
    </citation>
    <scope>NUCLEOTIDE SEQUENCE [LARGE SCALE GENOMIC DNA]</scope>
    <source>
        <strain evidence="9 10">CD276</strain>
    </source>
</reference>
<dbReference type="InterPro" id="IPR013853">
    <property type="entry name" value="EIIC-GAT"/>
</dbReference>
<name>A0A1Q2D4E4_9ENTE</name>
<evidence type="ECO:0000256" key="5">
    <source>
        <dbReference type="ARBA" id="ARBA00022683"/>
    </source>
</evidence>